<reference evidence="4" key="1">
    <citation type="submission" date="2016-10" db="EMBL/GenBank/DDBJ databases">
        <authorList>
            <person name="Varghese N."/>
            <person name="Submissions S."/>
        </authorList>
    </citation>
    <scope>NUCLEOTIDE SEQUENCE [LARGE SCALE GENOMIC DNA]</scope>
    <source>
        <strain evidence="4">DSM 22127</strain>
    </source>
</reference>
<evidence type="ECO:0000256" key="1">
    <source>
        <dbReference type="SAM" id="MobiDB-lite"/>
    </source>
</evidence>
<dbReference type="Proteomes" id="UP000198859">
    <property type="component" value="Chromosome I"/>
</dbReference>
<proteinExistence type="predicted"/>
<keyword evidence="3" id="KW-0347">Helicase</keyword>
<name>A0A1H1V1F6_9ACTN</name>
<evidence type="ECO:0000313" key="4">
    <source>
        <dbReference type="Proteomes" id="UP000198859"/>
    </source>
</evidence>
<feature type="compositionally biased region" description="Acidic residues" evidence="1">
    <location>
        <begin position="1"/>
        <end position="11"/>
    </location>
</feature>
<gene>
    <name evidence="3" type="ORF">SAMN04488570_2692</name>
</gene>
<dbReference type="AlphaFoldDB" id="A0A1H1V1F6"/>
<keyword evidence="3" id="KW-0547">Nucleotide-binding</keyword>
<keyword evidence="4" id="KW-1185">Reference proteome</keyword>
<dbReference type="SUPFAM" id="SSF52540">
    <property type="entry name" value="P-loop containing nucleoside triphosphate hydrolases"/>
    <property type="match status" value="1"/>
</dbReference>
<dbReference type="STRING" id="642780.SAMN04488570_2692"/>
<evidence type="ECO:0000259" key="2">
    <source>
        <dbReference type="PROSITE" id="PS51194"/>
    </source>
</evidence>
<dbReference type="Gene3D" id="3.40.50.300">
    <property type="entry name" value="P-loop containing nucleotide triphosphate hydrolases"/>
    <property type="match status" value="2"/>
</dbReference>
<organism evidence="3 4">
    <name type="scientific">Nocardioides scoriae</name>
    <dbReference type="NCBI Taxonomy" id="642780"/>
    <lineage>
        <taxon>Bacteria</taxon>
        <taxon>Bacillati</taxon>
        <taxon>Actinomycetota</taxon>
        <taxon>Actinomycetes</taxon>
        <taxon>Propionibacteriales</taxon>
        <taxon>Nocardioidaceae</taxon>
        <taxon>Nocardioides</taxon>
    </lineage>
</organism>
<dbReference type="PROSITE" id="PS51194">
    <property type="entry name" value="HELICASE_CTER"/>
    <property type="match status" value="1"/>
</dbReference>
<accession>A0A1H1V1F6</accession>
<feature type="region of interest" description="Disordered" evidence="1">
    <location>
        <begin position="1"/>
        <end position="23"/>
    </location>
</feature>
<sequence length="977" mass="106442">MMEEEVDDPDSAESGGAGGADASFDPAVALSHMRYPSTMGMTFAVDPGLVPHVVVEVEAARYREAEDGDGTWDRVAVSPDPVRVDTGIVDRRTHHLAEDLDLLVVVREPRGGTSSVTCVLLNVGVPEKNARKDAHCWFQPSITARVDEGSFSARRAESSAGLDDEDLDSYALLFRDVEDMAVGHGCAVKWSDDGPTKELATTFTPSYDVPLAEPAGGSGIVMRMDELATGGVEPLVALVASYRDWITEREGEIATLAPELQATGRRHLADAAQAADRMERGIERMGADPDAERAFRLMNAAMALQRTRQDRQRGIEERPQTWRPFQMAFILLNLEGLIDPTSPDREIADLLWFPTGGGKTEAYLGLIGFSILLRRLRNPAHGGVSVIMRYTLRLLTIQQFERAAGLICALESIRREQMKNAEPISLGLWVGRGATPLKVSEARRALNKLRDGINPKDEGNPYQLLHCPVCGHDLGLDDYLIKKSPDRMVVRCGGAACEFADGLPVHLVDEDVYRERPSLVIGTVDKFAMMAWREQVRSLFSRDGANPPPDLIVQDELHLISGPLGTMVGLYEAAVDAACTGIARPKVVASTATIRRAKKQVRAVFDRDSRQFPPPGLDNTDSYFSVQASPDKKGTRRYLGIAAPSTSHTTLMVRTYAALLQAAQDLPGDEKVRDAYWTLLGYFNSLRVLGGAYMQVLDDVPDRLKVLAGRMGTDVREIPEPGELTSRVDSAEIPEALASLSRALPDTETQDVVLATNMISVGLDVDRLGLMVVMGQPQATAEYIQSTSRVGRQHPGLVVVLYNAARSRDLSHYESFGSYHRALYRQVEATSATPFAARARDRGLHGVLVSYARLLVDGLASDGAAGAIKTQRSALESALQSFLDRAHSIAPDEVDKVRSQMTALIEAWADAADAGSLKYPGWRESSGFLLVDPGMVLNEDELVFPVSDPAWATMTSLREVDATTALFLVPPTKGSKS</sequence>
<dbReference type="EMBL" id="LT629757">
    <property type="protein sequence ID" value="SDS78565.1"/>
    <property type="molecule type" value="Genomic_DNA"/>
</dbReference>
<dbReference type="CDD" id="cd18785">
    <property type="entry name" value="SF2_C"/>
    <property type="match status" value="1"/>
</dbReference>
<feature type="domain" description="Helicase C-terminal" evidence="2">
    <location>
        <begin position="671"/>
        <end position="831"/>
    </location>
</feature>
<dbReference type="InterPro" id="IPR027417">
    <property type="entry name" value="P-loop_NTPase"/>
</dbReference>
<evidence type="ECO:0000313" key="3">
    <source>
        <dbReference type="EMBL" id="SDS78565.1"/>
    </source>
</evidence>
<dbReference type="SMART" id="SM00490">
    <property type="entry name" value="HELICc"/>
    <property type="match status" value="1"/>
</dbReference>
<protein>
    <submittedName>
        <fullName evidence="3">Helicase conserved C-terminal domain-containing protein</fullName>
    </submittedName>
</protein>
<dbReference type="GO" id="GO:0004386">
    <property type="term" value="F:helicase activity"/>
    <property type="evidence" value="ECO:0007669"/>
    <property type="project" value="UniProtKB-KW"/>
</dbReference>
<dbReference type="InterPro" id="IPR001650">
    <property type="entry name" value="Helicase_C-like"/>
</dbReference>
<keyword evidence="3" id="KW-0378">Hydrolase</keyword>
<keyword evidence="3" id="KW-0067">ATP-binding</keyword>
<dbReference type="Pfam" id="PF00271">
    <property type="entry name" value="Helicase_C"/>
    <property type="match status" value="1"/>
</dbReference>